<proteinExistence type="predicted"/>
<dbReference type="AlphaFoldDB" id="A0A9P6ABZ7"/>
<organism evidence="1 2">
    <name type="scientific">Hydnum rufescens UP504</name>
    <dbReference type="NCBI Taxonomy" id="1448309"/>
    <lineage>
        <taxon>Eukaryota</taxon>
        <taxon>Fungi</taxon>
        <taxon>Dikarya</taxon>
        <taxon>Basidiomycota</taxon>
        <taxon>Agaricomycotina</taxon>
        <taxon>Agaricomycetes</taxon>
        <taxon>Cantharellales</taxon>
        <taxon>Hydnaceae</taxon>
        <taxon>Hydnum</taxon>
    </lineage>
</organism>
<reference evidence="1" key="1">
    <citation type="journal article" date="2020" name="Nat. Commun.">
        <title>Large-scale genome sequencing of mycorrhizal fungi provides insights into the early evolution of symbiotic traits.</title>
        <authorList>
            <person name="Miyauchi S."/>
            <person name="Kiss E."/>
            <person name="Kuo A."/>
            <person name="Drula E."/>
            <person name="Kohler A."/>
            <person name="Sanchez-Garcia M."/>
            <person name="Morin E."/>
            <person name="Andreopoulos B."/>
            <person name="Barry K.W."/>
            <person name="Bonito G."/>
            <person name="Buee M."/>
            <person name="Carver A."/>
            <person name="Chen C."/>
            <person name="Cichocki N."/>
            <person name="Clum A."/>
            <person name="Culley D."/>
            <person name="Crous P.W."/>
            <person name="Fauchery L."/>
            <person name="Girlanda M."/>
            <person name="Hayes R.D."/>
            <person name="Keri Z."/>
            <person name="LaButti K."/>
            <person name="Lipzen A."/>
            <person name="Lombard V."/>
            <person name="Magnuson J."/>
            <person name="Maillard F."/>
            <person name="Murat C."/>
            <person name="Nolan M."/>
            <person name="Ohm R.A."/>
            <person name="Pangilinan J."/>
            <person name="Pereira M.F."/>
            <person name="Perotto S."/>
            <person name="Peter M."/>
            <person name="Pfister S."/>
            <person name="Riley R."/>
            <person name="Sitrit Y."/>
            <person name="Stielow J.B."/>
            <person name="Szollosi G."/>
            <person name="Zifcakova L."/>
            <person name="Stursova M."/>
            <person name="Spatafora J.W."/>
            <person name="Tedersoo L."/>
            <person name="Vaario L.M."/>
            <person name="Yamada A."/>
            <person name="Yan M."/>
            <person name="Wang P."/>
            <person name="Xu J."/>
            <person name="Bruns T."/>
            <person name="Baldrian P."/>
            <person name="Vilgalys R."/>
            <person name="Dunand C."/>
            <person name="Henrissat B."/>
            <person name="Grigoriev I.V."/>
            <person name="Hibbett D."/>
            <person name="Nagy L.G."/>
            <person name="Martin F.M."/>
        </authorList>
    </citation>
    <scope>NUCLEOTIDE SEQUENCE</scope>
    <source>
        <strain evidence="1">UP504</strain>
    </source>
</reference>
<sequence>MMDEIPHTHCGRCVVIAGLPSMHETPPNKNTDEKPMCAATCNLIQEPMAMSQNKYHTCFGSDAKGAAQAVPLHHFEIFFTNQWYHTSAQAVPHLPKQDRCGGNFLRDGTTPTQVGVY</sequence>
<dbReference type="Proteomes" id="UP000886523">
    <property type="component" value="Unassembled WGS sequence"/>
</dbReference>
<accession>A0A9P6ABZ7</accession>
<evidence type="ECO:0000313" key="1">
    <source>
        <dbReference type="EMBL" id="KAF9503029.1"/>
    </source>
</evidence>
<protein>
    <submittedName>
        <fullName evidence="1">Uncharacterized protein</fullName>
    </submittedName>
</protein>
<evidence type="ECO:0000313" key="2">
    <source>
        <dbReference type="Proteomes" id="UP000886523"/>
    </source>
</evidence>
<dbReference type="EMBL" id="MU129473">
    <property type="protein sequence ID" value="KAF9503029.1"/>
    <property type="molecule type" value="Genomic_DNA"/>
</dbReference>
<keyword evidence="2" id="KW-1185">Reference proteome</keyword>
<name>A0A9P6ABZ7_9AGAM</name>
<gene>
    <name evidence="1" type="ORF">BS47DRAFT_1369843</name>
</gene>
<comment type="caution">
    <text evidence="1">The sequence shown here is derived from an EMBL/GenBank/DDBJ whole genome shotgun (WGS) entry which is preliminary data.</text>
</comment>